<dbReference type="AlphaFoldDB" id="A0A2N9AQR9"/>
<dbReference type="Proteomes" id="UP000233769">
    <property type="component" value="Chromosome tk0001"/>
</dbReference>
<proteinExistence type="predicted"/>
<protein>
    <submittedName>
        <fullName evidence="2">Uncharacterized protein</fullName>
    </submittedName>
</protein>
<evidence type="ECO:0000313" key="3">
    <source>
        <dbReference type="Proteomes" id="UP000233769"/>
    </source>
</evidence>
<reference evidence="3" key="1">
    <citation type="submission" date="2017-10" db="EMBL/GenBank/DDBJ databases">
        <authorList>
            <person name="Regsiter A."/>
            <person name="William W."/>
        </authorList>
    </citation>
    <scope>NUCLEOTIDE SEQUENCE [LARGE SCALE GENOMIC DNA]</scope>
</reference>
<feature type="transmembrane region" description="Helical" evidence="1">
    <location>
        <begin position="20"/>
        <end position="39"/>
    </location>
</feature>
<keyword evidence="1" id="KW-1133">Transmembrane helix</keyword>
<organism evidence="2 3">
    <name type="scientific">Methylorubrum extorquens</name>
    <name type="common">Methylobacterium dichloromethanicum</name>
    <name type="synonym">Methylobacterium extorquens</name>
    <dbReference type="NCBI Taxonomy" id="408"/>
    <lineage>
        <taxon>Bacteria</taxon>
        <taxon>Pseudomonadati</taxon>
        <taxon>Pseudomonadota</taxon>
        <taxon>Alphaproteobacteria</taxon>
        <taxon>Hyphomicrobiales</taxon>
        <taxon>Methylobacteriaceae</taxon>
        <taxon>Methylorubrum</taxon>
    </lineage>
</organism>
<evidence type="ECO:0000256" key="1">
    <source>
        <dbReference type="SAM" id="Phobius"/>
    </source>
</evidence>
<gene>
    <name evidence="2" type="ORF">TK0001_3061</name>
</gene>
<keyword evidence="1" id="KW-0472">Membrane</keyword>
<name>A0A2N9AQR9_METEX</name>
<evidence type="ECO:0000313" key="2">
    <source>
        <dbReference type="EMBL" id="SOR29663.1"/>
    </source>
</evidence>
<dbReference type="EMBL" id="LT962688">
    <property type="protein sequence ID" value="SOR29663.1"/>
    <property type="molecule type" value="Genomic_DNA"/>
</dbReference>
<keyword evidence="1" id="KW-0812">Transmembrane</keyword>
<accession>A0A2N9AQR9</accession>
<sequence>MGVVMQRSMPASSRLHSEAVQFRIILAATYPFFLAAALVQRFRPSTAPRRGLAPMRRSVFGEAKAMAVSAIPFAFMG</sequence>